<dbReference type="EMBL" id="CAJJDP010000004">
    <property type="protein sequence ID" value="CAD8134077.1"/>
    <property type="molecule type" value="Genomic_DNA"/>
</dbReference>
<keyword evidence="2" id="KW-1185">Reference proteome</keyword>
<dbReference type="AlphaFoldDB" id="A0A8S1S313"/>
<dbReference type="Proteomes" id="UP000683925">
    <property type="component" value="Unassembled WGS sequence"/>
</dbReference>
<comment type="caution">
    <text evidence="1">The sequence shown here is derived from an EMBL/GenBank/DDBJ whole genome shotgun (WGS) entry which is preliminary data.</text>
</comment>
<sequence length="118" mass="14018">MLSEIKKCLSSLDFQLRDSLGDLIMIESINIQLFQKVISKQLERIRAQVKKFSLIHGQEGLKGNRMPQFLYSHQKRAQNYLSCFNLIKQQLRLMQAYIQYQQIYPLYGNLLSEVYPFR</sequence>
<gene>
    <name evidence="1" type="ORF">POCTA_138.1.T0050248</name>
</gene>
<proteinExistence type="predicted"/>
<protein>
    <submittedName>
        <fullName evidence="1">Uncharacterized protein</fullName>
    </submittedName>
</protein>
<reference evidence="1" key="1">
    <citation type="submission" date="2021-01" db="EMBL/GenBank/DDBJ databases">
        <authorList>
            <consortium name="Genoscope - CEA"/>
            <person name="William W."/>
        </authorList>
    </citation>
    <scope>NUCLEOTIDE SEQUENCE</scope>
</reference>
<name>A0A8S1S313_PAROT</name>
<evidence type="ECO:0000313" key="2">
    <source>
        <dbReference type="Proteomes" id="UP000683925"/>
    </source>
</evidence>
<organism evidence="1 2">
    <name type="scientific">Paramecium octaurelia</name>
    <dbReference type="NCBI Taxonomy" id="43137"/>
    <lineage>
        <taxon>Eukaryota</taxon>
        <taxon>Sar</taxon>
        <taxon>Alveolata</taxon>
        <taxon>Ciliophora</taxon>
        <taxon>Intramacronucleata</taxon>
        <taxon>Oligohymenophorea</taxon>
        <taxon>Peniculida</taxon>
        <taxon>Parameciidae</taxon>
        <taxon>Paramecium</taxon>
    </lineage>
</organism>
<evidence type="ECO:0000313" key="1">
    <source>
        <dbReference type="EMBL" id="CAD8134077.1"/>
    </source>
</evidence>
<accession>A0A8S1S313</accession>